<dbReference type="KEGG" id="cben:EG339_02725"/>
<dbReference type="Proteomes" id="UP000271193">
    <property type="component" value="Chromosome"/>
</dbReference>
<dbReference type="EMBL" id="CP033932">
    <property type="protein sequence ID" value="AZB23611.1"/>
    <property type="molecule type" value="Genomic_DNA"/>
</dbReference>
<proteinExistence type="predicted"/>
<sequence>MEKIKCYTMTLFGSTLTDPNIDNILETLKIELEENLDDEENINFQFGVKYLTQDEIDELGEFEGF</sequence>
<accession>A0A3G6T2A9</accession>
<dbReference type="RefSeq" id="WP_123868748.1">
    <property type="nucleotide sequence ID" value="NZ_CP033932.1"/>
</dbReference>
<evidence type="ECO:0000313" key="1">
    <source>
        <dbReference type="EMBL" id="AZB23611.1"/>
    </source>
</evidence>
<reference evidence="2" key="1">
    <citation type="submission" date="2018-11" db="EMBL/GenBank/DDBJ databases">
        <title>Proposal to divide the Flavobacteriaceae and reorganize its genera based on Amino Acid Identity values calculated from whole genome sequences.</title>
        <authorList>
            <person name="Nicholson A.C."/>
            <person name="Gulvik C.A."/>
            <person name="Whitney A.M."/>
            <person name="Humrighouse B.W."/>
            <person name="Bell M."/>
            <person name="Holmes B."/>
            <person name="Steigerwalt A.G."/>
            <person name="Villarma A."/>
            <person name="Sheth M."/>
            <person name="Batra D."/>
            <person name="Pryor J."/>
            <person name="Bernardet J.-F."/>
            <person name="Hugo C."/>
            <person name="Kampfer P."/>
            <person name="Newman J."/>
            <person name="McQuiston J.R."/>
        </authorList>
    </citation>
    <scope>NUCLEOTIDE SEQUENCE [LARGE SCALE GENOMIC DNA]</scope>
    <source>
        <strain evidence="2">G0229</strain>
    </source>
</reference>
<name>A0A3G6T2A9_9FLAO</name>
<organism evidence="1 2">
    <name type="scientific">Chryseobacterium bernardetii</name>
    <dbReference type="NCBI Taxonomy" id="1241978"/>
    <lineage>
        <taxon>Bacteria</taxon>
        <taxon>Pseudomonadati</taxon>
        <taxon>Bacteroidota</taxon>
        <taxon>Flavobacteriia</taxon>
        <taxon>Flavobacteriales</taxon>
        <taxon>Weeksellaceae</taxon>
        <taxon>Chryseobacterium group</taxon>
        <taxon>Chryseobacterium</taxon>
    </lineage>
</organism>
<dbReference type="AlphaFoldDB" id="A0A3G6T2A9"/>
<keyword evidence="2" id="KW-1185">Reference proteome</keyword>
<gene>
    <name evidence="1" type="ORF">EG339_02725</name>
</gene>
<dbReference type="GeneID" id="99063715"/>
<evidence type="ECO:0000313" key="2">
    <source>
        <dbReference type="Proteomes" id="UP000271193"/>
    </source>
</evidence>
<protein>
    <submittedName>
        <fullName evidence="1">Uncharacterized protein</fullName>
    </submittedName>
</protein>